<evidence type="ECO:0000313" key="1">
    <source>
        <dbReference type="EMBL" id="MBK9296424.1"/>
    </source>
</evidence>
<dbReference type="SUPFAM" id="SSF159245">
    <property type="entry name" value="AttH-like"/>
    <property type="match status" value="1"/>
</dbReference>
<evidence type="ECO:0000313" key="2">
    <source>
        <dbReference type="Proteomes" id="UP000727993"/>
    </source>
</evidence>
<organism evidence="1 2">
    <name type="scientific">Candidatus Neomicrothrix subdominans</name>
    <dbReference type="NCBI Taxonomy" id="2954438"/>
    <lineage>
        <taxon>Bacteria</taxon>
        <taxon>Bacillati</taxon>
        <taxon>Actinomycetota</taxon>
        <taxon>Acidimicrobiia</taxon>
        <taxon>Acidimicrobiales</taxon>
        <taxon>Microthrixaceae</taxon>
        <taxon>Candidatus Neomicrothrix</taxon>
    </lineage>
</organism>
<proteinExistence type="predicted"/>
<name>A0A936NB52_9ACTN</name>
<sequence>MPVPLDEYPLHQVPLSLAHVASTDRNAYDRSYFNAHNRTDELFLITGFGVYPNLGITDAFALLRRGDQQSAVHFSDALGDDRLDQRVGAYRIEVIEPLRSLRLICDDPSLGLSFDLTWEGSFVPVDEPAHVMRIGRKAILDACRFAQVGTWQGTLAIDGDEYAVDPATWVGTRDRSWGIRPVGEAEPAGKPADQDPSLHWLYVPLRFDDFAIVVIVQEQPDGFRILNDATRIWADGRIEQLGWPRVDITYTPGTRHPEHAVIELTTADGPLTLEVDTLLGAHIHVGGGYGGDADWVHGQWNGPSFSERLTYDLSEPSVADRIPFGVTDHVARATCDGAVGWGMLEHGSIGRHDPSGFADLGSVAT</sequence>
<protein>
    <submittedName>
        <fullName evidence="1">Uncharacterized protein</fullName>
    </submittedName>
</protein>
<dbReference type="EMBL" id="JADJZA010000002">
    <property type="protein sequence ID" value="MBK9296424.1"/>
    <property type="molecule type" value="Genomic_DNA"/>
</dbReference>
<comment type="caution">
    <text evidence="1">The sequence shown here is derived from an EMBL/GenBank/DDBJ whole genome shotgun (WGS) entry which is preliminary data.</text>
</comment>
<reference evidence="1 2" key="1">
    <citation type="submission" date="2020-10" db="EMBL/GenBank/DDBJ databases">
        <title>Connecting structure to function with the recovery of over 1000 high-quality activated sludge metagenome-assembled genomes encoding full-length rRNA genes using long-read sequencing.</title>
        <authorList>
            <person name="Singleton C.M."/>
            <person name="Petriglieri F."/>
            <person name="Kristensen J.M."/>
            <person name="Kirkegaard R.H."/>
            <person name="Michaelsen T.Y."/>
            <person name="Andersen M.H."/>
            <person name="Karst S.M."/>
            <person name="Dueholm M.S."/>
            <person name="Nielsen P.H."/>
            <person name="Albertsen M."/>
        </authorList>
    </citation>
    <scope>NUCLEOTIDE SEQUENCE [LARGE SCALE GENOMIC DNA]</scope>
    <source>
        <strain evidence="1">Lyne_18-Q3-R50-59_MAXAC.006</strain>
    </source>
</reference>
<dbReference type="Proteomes" id="UP000727993">
    <property type="component" value="Unassembled WGS sequence"/>
</dbReference>
<accession>A0A936NB52</accession>
<dbReference type="AlphaFoldDB" id="A0A936NB52"/>
<gene>
    <name evidence="1" type="ORF">IPN02_06120</name>
</gene>